<dbReference type="EMBL" id="UYRU01074852">
    <property type="protein sequence ID" value="VDN25133.1"/>
    <property type="molecule type" value="Genomic_DNA"/>
</dbReference>
<accession>A0A3P7MN98</accession>
<evidence type="ECO:0000256" key="1">
    <source>
        <dbReference type="SAM" id="MobiDB-lite"/>
    </source>
</evidence>
<reference evidence="2 3" key="1">
    <citation type="submission" date="2018-11" db="EMBL/GenBank/DDBJ databases">
        <authorList>
            <consortium name="Pathogen Informatics"/>
        </authorList>
    </citation>
    <scope>NUCLEOTIDE SEQUENCE [LARGE SCALE GENOMIC DNA]</scope>
</reference>
<keyword evidence="3" id="KW-1185">Reference proteome</keyword>
<dbReference type="Proteomes" id="UP000281553">
    <property type="component" value="Unassembled WGS sequence"/>
</dbReference>
<organism evidence="2 3">
    <name type="scientific">Dibothriocephalus latus</name>
    <name type="common">Fish tapeworm</name>
    <name type="synonym">Diphyllobothrium latum</name>
    <dbReference type="NCBI Taxonomy" id="60516"/>
    <lineage>
        <taxon>Eukaryota</taxon>
        <taxon>Metazoa</taxon>
        <taxon>Spiralia</taxon>
        <taxon>Lophotrochozoa</taxon>
        <taxon>Platyhelminthes</taxon>
        <taxon>Cestoda</taxon>
        <taxon>Eucestoda</taxon>
        <taxon>Diphyllobothriidea</taxon>
        <taxon>Diphyllobothriidae</taxon>
        <taxon>Dibothriocephalus</taxon>
    </lineage>
</organism>
<proteinExistence type="predicted"/>
<protein>
    <submittedName>
        <fullName evidence="2">Uncharacterized protein</fullName>
    </submittedName>
</protein>
<evidence type="ECO:0000313" key="3">
    <source>
        <dbReference type="Proteomes" id="UP000281553"/>
    </source>
</evidence>
<evidence type="ECO:0000313" key="2">
    <source>
        <dbReference type="EMBL" id="VDN25133.1"/>
    </source>
</evidence>
<name>A0A3P7MN98_DIBLA</name>
<gene>
    <name evidence="2" type="ORF">DILT_LOCUS14569</name>
</gene>
<dbReference type="AlphaFoldDB" id="A0A3P7MN98"/>
<sequence>MNSLQQNPVAMGMGGGFYPTPEAPPQQPQAQPFKPVYSQPISQYAPAHSPLVHSIGYGSLGHMADEPMKQPVERRPYAPTSYQYRSMRQYSHATNAYNPYYYSNQLKV</sequence>
<dbReference type="OrthoDB" id="5984158at2759"/>
<feature type="region of interest" description="Disordered" evidence="1">
    <location>
        <begin position="1"/>
        <end position="34"/>
    </location>
</feature>